<accession>A0A4P7W512</accession>
<dbReference type="Gene3D" id="3.90.120.10">
    <property type="entry name" value="DNA Methylase, subunit A, domain 2"/>
    <property type="match status" value="1"/>
</dbReference>
<evidence type="ECO:0000256" key="6">
    <source>
        <dbReference type="PROSITE-ProRule" id="PRU01016"/>
    </source>
</evidence>
<reference evidence="10" key="1">
    <citation type="submission" date="2019-02" db="EMBL/GenBank/DDBJ databases">
        <title>Isolation and identification of novel species under the genus Muribaculum.</title>
        <authorList>
            <person name="Miyake S."/>
            <person name="Ding Y."/>
            <person name="Low A."/>
            <person name="Soh M."/>
            <person name="Seedorf H."/>
        </authorList>
    </citation>
    <scope>NUCLEOTIDE SEQUENCE [LARGE SCALE GENOMIC DNA]</scope>
    <source>
        <strain evidence="10">H5</strain>
    </source>
</reference>
<comment type="similarity">
    <text evidence="6 7">Belongs to the class I-like SAM-binding methyltransferase superfamily. C5-methyltransferase family.</text>
</comment>
<dbReference type="GO" id="GO:0009307">
    <property type="term" value="P:DNA restriction-modification system"/>
    <property type="evidence" value="ECO:0007669"/>
    <property type="project" value="UniProtKB-KW"/>
</dbReference>
<dbReference type="GO" id="GO:0032259">
    <property type="term" value="P:methylation"/>
    <property type="evidence" value="ECO:0007669"/>
    <property type="project" value="UniProtKB-KW"/>
</dbReference>
<dbReference type="NCBIfam" id="TIGR00675">
    <property type="entry name" value="dcm"/>
    <property type="match status" value="1"/>
</dbReference>
<keyword evidence="10" id="KW-1185">Reference proteome</keyword>
<dbReference type="GO" id="GO:0003677">
    <property type="term" value="F:DNA binding"/>
    <property type="evidence" value="ECO:0007669"/>
    <property type="project" value="TreeGrafter"/>
</dbReference>
<evidence type="ECO:0000256" key="8">
    <source>
        <dbReference type="RuleBase" id="RU000417"/>
    </source>
</evidence>
<keyword evidence="2 6" id="KW-0808">Transferase</keyword>
<keyword evidence="4" id="KW-0680">Restriction system</keyword>
<dbReference type="InterPro" id="IPR001525">
    <property type="entry name" value="C5_MeTfrase"/>
</dbReference>
<organism evidence="9 10">
    <name type="scientific">Duncaniella dubosii</name>
    <dbReference type="NCBI Taxonomy" id="2518971"/>
    <lineage>
        <taxon>Bacteria</taxon>
        <taxon>Pseudomonadati</taxon>
        <taxon>Bacteroidota</taxon>
        <taxon>Bacteroidia</taxon>
        <taxon>Bacteroidales</taxon>
        <taxon>Muribaculaceae</taxon>
        <taxon>Duncaniella</taxon>
    </lineage>
</organism>
<gene>
    <name evidence="9" type="ORF">E7747_12330</name>
</gene>
<dbReference type="AlphaFoldDB" id="A0A4P7W512"/>
<evidence type="ECO:0000256" key="5">
    <source>
        <dbReference type="ARBA" id="ARBA00047422"/>
    </source>
</evidence>
<feature type="active site" evidence="6">
    <location>
        <position position="85"/>
    </location>
</feature>
<dbReference type="Proteomes" id="UP000297149">
    <property type="component" value="Chromosome"/>
</dbReference>
<dbReference type="EC" id="2.1.1.37" evidence="8"/>
<dbReference type="SUPFAM" id="SSF53335">
    <property type="entry name" value="S-adenosyl-L-methionine-dependent methyltransferases"/>
    <property type="match status" value="1"/>
</dbReference>
<evidence type="ECO:0000256" key="7">
    <source>
        <dbReference type="RuleBase" id="RU000416"/>
    </source>
</evidence>
<dbReference type="REBASE" id="311048">
    <property type="entry name" value="M1.MspH5ORF12330P"/>
</dbReference>
<dbReference type="PROSITE" id="PS00095">
    <property type="entry name" value="C5_MTASE_2"/>
    <property type="match status" value="1"/>
</dbReference>
<keyword evidence="1 6" id="KW-0489">Methyltransferase</keyword>
<evidence type="ECO:0000313" key="10">
    <source>
        <dbReference type="Proteomes" id="UP000297149"/>
    </source>
</evidence>
<dbReference type="KEGG" id="ddb:E7747_12330"/>
<name>A0A4P7W512_9BACT</name>
<evidence type="ECO:0000256" key="4">
    <source>
        <dbReference type="ARBA" id="ARBA00022747"/>
    </source>
</evidence>
<proteinExistence type="inferred from homology"/>
<dbReference type="EMBL" id="CP039396">
    <property type="protein sequence ID" value="QCD43002.1"/>
    <property type="molecule type" value="Genomic_DNA"/>
</dbReference>
<dbReference type="GO" id="GO:0003886">
    <property type="term" value="F:DNA (cytosine-5-)-methyltransferase activity"/>
    <property type="evidence" value="ECO:0007669"/>
    <property type="project" value="UniProtKB-EC"/>
</dbReference>
<dbReference type="PANTHER" id="PTHR10629:SF52">
    <property type="entry name" value="DNA (CYTOSINE-5)-METHYLTRANSFERASE 1"/>
    <property type="match status" value="1"/>
</dbReference>
<keyword evidence="3 6" id="KW-0949">S-adenosyl-L-methionine</keyword>
<evidence type="ECO:0000256" key="1">
    <source>
        <dbReference type="ARBA" id="ARBA00022603"/>
    </source>
</evidence>
<dbReference type="PROSITE" id="PS00094">
    <property type="entry name" value="C5_MTASE_1"/>
    <property type="match status" value="1"/>
</dbReference>
<dbReference type="PANTHER" id="PTHR10629">
    <property type="entry name" value="CYTOSINE-SPECIFIC METHYLTRANSFERASE"/>
    <property type="match status" value="1"/>
</dbReference>
<dbReference type="InterPro" id="IPR018117">
    <property type="entry name" value="C5_DNA_meth_AS"/>
</dbReference>
<dbReference type="PROSITE" id="PS51679">
    <property type="entry name" value="SAM_MT_C5"/>
    <property type="match status" value="1"/>
</dbReference>
<sequence>MSFNCIDCFCGAGGLALGLSNSGFDILYSFDIDAKAIATMRSNLKYLQNHQTEVQDIYDLDTDTLLKHFDLKKGELDLLAGGPPCQGFSIQRGGEDNDERNDLVSRYIEVVKTVRPKFFLMENVPGIVGKRGAAILEENLNKISAEGYFIHQRMLDAQNFDVPQRRKRIIIIGERKDHDSPLYQYPKPNDRTITVRESIGFLPPPPDDFTDHPDFPNHRRDRLSPDSLKRIQAVKEGQGRDFLPEDLLLPCHKVSSSVMGHRNVFGRMCWDKVAPTITARFDSFSRGMFGHPVQDRTISLREGALLQTFPLDYIFVGSKVEVARQIGNAVPVKLAEHIGESIIEALEKW</sequence>
<dbReference type="InterPro" id="IPR031303">
    <property type="entry name" value="C5_meth_CS"/>
</dbReference>
<evidence type="ECO:0000256" key="2">
    <source>
        <dbReference type="ARBA" id="ARBA00022679"/>
    </source>
</evidence>
<dbReference type="Pfam" id="PF00145">
    <property type="entry name" value="DNA_methylase"/>
    <property type="match status" value="1"/>
</dbReference>
<dbReference type="InterPro" id="IPR029063">
    <property type="entry name" value="SAM-dependent_MTases_sf"/>
</dbReference>
<evidence type="ECO:0000256" key="3">
    <source>
        <dbReference type="ARBA" id="ARBA00022691"/>
    </source>
</evidence>
<dbReference type="InterPro" id="IPR050390">
    <property type="entry name" value="C5-Methyltransferase"/>
</dbReference>
<dbReference type="Gene3D" id="3.40.50.150">
    <property type="entry name" value="Vaccinia Virus protein VP39"/>
    <property type="match status" value="1"/>
</dbReference>
<dbReference type="RefSeq" id="WP_136416258.1">
    <property type="nucleotide sequence ID" value="NZ_CP039396.1"/>
</dbReference>
<comment type="catalytic activity">
    <reaction evidence="5 8">
        <text>a 2'-deoxycytidine in DNA + S-adenosyl-L-methionine = a 5-methyl-2'-deoxycytidine in DNA + S-adenosyl-L-homocysteine + H(+)</text>
        <dbReference type="Rhea" id="RHEA:13681"/>
        <dbReference type="Rhea" id="RHEA-COMP:11369"/>
        <dbReference type="Rhea" id="RHEA-COMP:11370"/>
        <dbReference type="ChEBI" id="CHEBI:15378"/>
        <dbReference type="ChEBI" id="CHEBI:57856"/>
        <dbReference type="ChEBI" id="CHEBI:59789"/>
        <dbReference type="ChEBI" id="CHEBI:85452"/>
        <dbReference type="ChEBI" id="CHEBI:85454"/>
        <dbReference type="EC" id="2.1.1.37"/>
    </reaction>
</comment>
<dbReference type="PRINTS" id="PR00105">
    <property type="entry name" value="C5METTRFRASE"/>
</dbReference>
<protein>
    <recommendedName>
        <fullName evidence="8">Cytosine-specific methyltransferase</fullName>
        <ecNumber evidence="8">2.1.1.37</ecNumber>
    </recommendedName>
</protein>
<evidence type="ECO:0000313" key="9">
    <source>
        <dbReference type="EMBL" id="QCD43002.1"/>
    </source>
</evidence>
<dbReference type="GO" id="GO:0044027">
    <property type="term" value="P:negative regulation of gene expression via chromosomal CpG island methylation"/>
    <property type="evidence" value="ECO:0007669"/>
    <property type="project" value="TreeGrafter"/>
</dbReference>